<accession>A0A8J3H3Q2</accession>
<evidence type="ECO:0008006" key="3">
    <source>
        <dbReference type="Google" id="ProtNLM"/>
    </source>
</evidence>
<evidence type="ECO:0000313" key="2">
    <source>
        <dbReference type="Proteomes" id="UP000611500"/>
    </source>
</evidence>
<dbReference type="AlphaFoldDB" id="A0A8J3H3Q2"/>
<reference evidence="1" key="1">
    <citation type="journal article" date="2014" name="Int. J. Syst. Evol. Microbiol.">
        <title>Complete genome sequence of Corynebacterium casei LMG S-19264T (=DSM 44701T), isolated from a smear-ripened cheese.</title>
        <authorList>
            <consortium name="US DOE Joint Genome Institute (JGI-PGF)"/>
            <person name="Walter F."/>
            <person name="Albersmeier A."/>
            <person name="Kalinowski J."/>
            <person name="Ruckert C."/>
        </authorList>
    </citation>
    <scope>NUCLEOTIDE SEQUENCE</scope>
    <source>
        <strain evidence="1">CGMCC 1.7081</strain>
    </source>
</reference>
<evidence type="ECO:0000313" key="1">
    <source>
        <dbReference type="EMBL" id="GHG82212.1"/>
    </source>
</evidence>
<comment type="caution">
    <text evidence="1">The sequence shown here is derived from an EMBL/GenBank/DDBJ whole genome shotgun (WGS) entry which is preliminary data.</text>
</comment>
<organism evidence="1 2">
    <name type="scientific">Pseudodonghicola xiamenensis</name>
    <dbReference type="NCBI Taxonomy" id="337702"/>
    <lineage>
        <taxon>Bacteria</taxon>
        <taxon>Pseudomonadati</taxon>
        <taxon>Pseudomonadota</taxon>
        <taxon>Alphaproteobacteria</taxon>
        <taxon>Rhodobacterales</taxon>
        <taxon>Paracoccaceae</taxon>
        <taxon>Pseudodonghicola</taxon>
    </lineage>
</organism>
<name>A0A8J3H3Q2_9RHOB</name>
<dbReference type="Proteomes" id="UP000611500">
    <property type="component" value="Unassembled WGS sequence"/>
</dbReference>
<dbReference type="Gene3D" id="3.40.190.10">
    <property type="entry name" value="Periplasmic binding protein-like II"/>
    <property type="match status" value="2"/>
</dbReference>
<proteinExistence type="predicted"/>
<gene>
    <name evidence="1" type="ORF">GCM10010961_06550</name>
</gene>
<dbReference type="EMBL" id="BNAP01000002">
    <property type="protein sequence ID" value="GHG82212.1"/>
    <property type="molecule type" value="Genomic_DNA"/>
</dbReference>
<keyword evidence="2" id="KW-1185">Reference proteome</keyword>
<protein>
    <recommendedName>
        <fullName evidence="3">LysR substrate binding domain-containing protein</fullName>
    </recommendedName>
</protein>
<sequence length="67" mass="7801">MLYVETELENKELLLPFGGPVPTADSYWLVQPEQRAEIPAAHQFALWINDQARAFRRDVSNMRGTRR</sequence>
<reference evidence="1" key="2">
    <citation type="submission" date="2020-09" db="EMBL/GenBank/DDBJ databases">
        <authorList>
            <person name="Sun Q."/>
            <person name="Zhou Y."/>
        </authorList>
    </citation>
    <scope>NUCLEOTIDE SEQUENCE</scope>
    <source>
        <strain evidence="1">CGMCC 1.7081</strain>
    </source>
</reference>